<evidence type="ECO:0000313" key="4">
    <source>
        <dbReference type="EMBL" id="CAL4899197.1"/>
    </source>
</evidence>
<dbReference type="InterPro" id="IPR011333">
    <property type="entry name" value="SKP1/BTB/POZ_sf"/>
</dbReference>
<evidence type="ECO:0000313" key="5">
    <source>
        <dbReference type="Proteomes" id="UP001497457"/>
    </source>
</evidence>
<dbReference type="Gene3D" id="3.30.710.10">
    <property type="entry name" value="Potassium Channel Kv1.1, Chain A"/>
    <property type="match status" value="1"/>
</dbReference>
<dbReference type="SMART" id="SM00225">
    <property type="entry name" value="BTB"/>
    <property type="match status" value="1"/>
</dbReference>
<dbReference type="InterPro" id="IPR045005">
    <property type="entry name" value="BPM1-6"/>
</dbReference>
<proteinExistence type="inferred from homology"/>
<accession>A0ABC8VYE5</accession>
<evidence type="ECO:0000259" key="3">
    <source>
        <dbReference type="PROSITE" id="PS50097"/>
    </source>
</evidence>
<name>A0ABC8VYE5_9POAL</name>
<dbReference type="InterPro" id="IPR056423">
    <property type="entry name" value="BACK_BPM_SPOP"/>
</dbReference>
<dbReference type="EMBL" id="OZ075121">
    <property type="protein sequence ID" value="CAL4899197.1"/>
    <property type="molecule type" value="Genomic_DNA"/>
</dbReference>
<dbReference type="SUPFAM" id="SSF54695">
    <property type="entry name" value="POZ domain"/>
    <property type="match status" value="1"/>
</dbReference>
<dbReference type="Proteomes" id="UP001497457">
    <property type="component" value="Chromosome 11b"/>
</dbReference>
<dbReference type="PANTHER" id="PTHR26379">
    <property type="entry name" value="BTB/POZ AND MATH DOMAIN-CONTAINING PROTEIN 1"/>
    <property type="match status" value="1"/>
</dbReference>
<dbReference type="PROSITE" id="PS50097">
    <property type="entry name" value="BTB"/>
    <property type="match status" value="1"/>
</dbReference>
<dbReference type="InterPro" id="IPR000210">
    <property type="entry name" value="BTB/POZ_dom"/>
</dbReference>
<evidence type="ECO:0000256" key="1">
    <source>
        <dbReference type="ARBA" id="ARBA00004906"/>
    </source>
</evidence>
<sequence length="371" mass="40877">MAASISAMNHSCTKLTEGVQSVLLLKIDGRVTEDTVGKYRAGNIIKSRCSVDGFDWEICFHPAGPYGYLDVRQDALYLLALELVFLGGAARPAGSATANLSGKILDGSSYYFISPYHKMQKNVPKEFNRPLDQSPPFYIGVGTRYGCDFRLTVECTLTVFRETAQESIPLPLPNLSWQLGELLCSQARADVEFSVSGKSFAAHRSVLAARCPNFMEFFGTKMKEKDDAQQLVEIQDMDPAVFKSMLHFIYTDAVPEFGEMPDTAPAVTDLAEHLIVAADKYGLDRLRVMCERRLALGISVNTVASMLALAEKQSCSLLKTKCIEFITEGSQENLKAVVATEGYKELVEKSPLLLNELLVAAHGTKRSRSEC</sequence>
<protein>
    <recommendedName>
        <fullName evidence="3">BTB domain-containing protein</fullName>
    </recommendedName>
</protein>
<comment type="pathway">
    <text evidence="1">Protein modification; protein ubiquitination.</text>
</comment>
<dbReference type="Pfam" id="PF24570">
    <property type="entry name" value="BACK_BPM_SPOP"/>
    <property type="match status" value="1"/>
</dbReference>
<dbReference type="PANTHER" id="PTHR26379:SF180">
    <property type="entry name" value="TRAF TRANSCRIPTION FACTOR"/>
    <property type="match status" value="1"/>
</dbReference>
<dbReference type="Pfam" id="PF00651">
    <property type="entry name" value="BTB"/>
    <property type="match status" value="1"/>
</dbReference>
<evidence type="ECO:0000256" key="2">
    <source>
        <dbReference type="ARBA" id="ARBA00010846"/>
    </source>
</evidence>
<gene>
    <name evidence="4" type="ORF">URODEC1_LOCUS8110</name>
</gene>
<dbReference type="AlphaFoldDB" id="A0ABC8VYE5"/>
<comment type="similarity">
    <text evidence="2">Belongs to the Tdpoz family.</text>
</comment>
<organism evidence="4 5">
    <name type="scientific">Urochloa decumbens</name>
    <dbReference type="NCBI Taxonomy" id="240449"/>
    <lineage>
        <taxon>Eukaryota</taxon>
        <taxon>Viridiplantae</taxon>
        <taxon>Streptophyta</taxon>
        <taxon>Embryophyta</taxon>
        <taxon>Tracheophyta</taxon>
        <taxon>Spermatophyta</taxon>
        <taxon>Magnoliopsida</taxon>
        <taxon>Liliopsida</taxon>
        <taxon>Poales</taxon>
        <taxon>Poaceae</taxon>
        <taxon>PACMAD clade</taxon>
        <taxon>Panicoideae</taxon>
        <taxon>Panicodae</taxon>
        <taxon>Paniceae</taxon>
        <taxon>Melinidinae</taxon>
        <taxon>Urochloa</taxon>
    </lineage>
</organism>
<dbReference type="Gene3D" id="1.25.40.420">
    <property type="match status" value="1"/>
</dbReference>
<keyword evidence="5" id="KW-1185">Reference proteome</keyword>
<feature type="domain" description="BTB" evidence="3">
    <location>
        <begin position="189"/>
        <end position="254"/>
    </location>
</feature>
<reference evidence="4" key="1">
    <citation type="submission" date="2024-10" db="EMBL/GenBank/DDBJ databases">
        <authorList>
            <person name="Ryan C."/>
        </authorList>
    </citation>
    <scope>NUCLEOTIDE SEQUENCE [LARGE SCALE GENOMIC DNA]</scope>
</reference>